<dbReference type="PANTHER" id="PTHR20933">
    <property type="entry name" value="F-BOX ONLY PROTEIN 33"/>
    <property type="match status" value="1"/>
</dbReference>
<dbReference type="PANTHER" id="PTHR20933:SF3">
    <property type="entry name" value="F-BOX ONLY PROTEIN 33"/>
    <property type="match status" value="1"/>
</dbReference>
<evidence type="ECO:0000259" key="1">
    <source>
        <dbReference type="PROSITE" id="PS50181"/>
    </source>
</evidence>
<reference evidence="2" key="1">
    <citation type="submission" date="2022-08" db="UniProtKB">
        <authorList>
            <consortium name="EnsemblMetazoa"/>
        </authorList>
    </citation>
    <scope>IDENTIFICATION</scope>
    <source>
        <strain evidence="2">05x7-T-G4-1.051#20</strain>
    </source>
</reference>
<dbReference type="GO" id="GO:0031398">
    <property type="term" value="P:positive regulation of protein ubiquitination"/>
    <property type="evidence" value="ECO:0007669"/>
    <property type="project" value="TreeGrafter"/>
</dbReference>
<dbReference type="AlphaFoldDB" id="A0A8W8KMU2"/>
<accession>A0A8W8KMU2</accession>
<dbReference type="Gene3D" id="1.20.1280.50">
    <property type="match status" value="1"/>
</dbReference>
<dbReference type="InterPro" id="IPR036047">
    <property type="entry name" value="F-box-like_dom_sf"/>
</dbReference>
<dbReference type="EnsemblMetazoa" id="G24180.2">
    <property type="protein sequence ID" value="G24180.2:cds"/>
    <property type="gene ID" value="G24180"/>
</dbReference>
<feature type="domain" description="F-box" evidence="1">
    <location>
        <begin position="6"/>
        <end position="52"/>
    </location>
</feature>
<evidence type="ECO:0000313" key="2">
    <source>
        <dbReference type="EnsemblMetazoa" id="G24180.6:cds"/>
    </source>
</evidence>
<keyword evidence="3" id="KW-1185">Reference proteome</keyword>
<protein>
    <recommendedName>
        <fullName evidence="1">F-box domain-containing protein</fullName>
    </recommendedName>
</protein>
<evidence type="ECO:0000313" key="3">
    <source>
        <dbReference type="Proteomes" id="UP000005408"/>
    </source>
</evidence>
<dbReference type="EnsemblMetazoa" id="G24180.5">
    <property type="protein sequence ID" value="G24180.5:cds"/>
    <property type="gene ID" value="G24180"/>
</dbReference>
<dbReference type="PROSITE" id="PS50181">
    <property type="entry name" value="FBOX"/>
    <property type="match status" value="1"/>
</dbReference>
<dbReference type="Pfam" id="PF12937">
    <property type="entry name" value="F-box-like"/>
    <property type="match status" value="1"/>
</dbReference>
<dbReference type="InterPro" id="IPR032675">
    <property type="entry name" value="LRR_dom_sf"/>
</dbReference>
<proteinExistence type="predicted"/>
<dbReference type="EnsemblMetazoa" id="G24180.6">
    <property type="protein sequence ID" value="G24180.6:cds"/>
    <property type="gene ID" value="G24180"/>
</dbReference>
<dbReference type="InterPro" id="IPR001810">
    <property type="entry name" value="F-box_dom"/>
</dbReference>
<dbReference type="Proteomes" id="UP000005408">
    <property type="component" value="Unassembled WGS sequence"/>
</dbReference>
<dbReference type="EnsemblMetazoa" id="G24180.1">
    <property type="protein sequence ID" value="G24180.1:cds"/>
    <property type="gene ID" value="G24180"/>
</dbReference>
<dbReference type="Gene3D" id="3.80.10.10">
    <property type="entry name" value="Ribonuclease Inhibitor"/>
    <property type="match status" value="1"/>
</dbReference>
<dbReference type="SUPFAM" id="SSF81383">
    <property type="entry name" value="F-box domain"/>
    <property type="match status" value="1"/>
</dbReference>
<organism evidence="2 3">
    <name type="scientific">Magallana gigas</name>
    <name type="common">Pacific oyster</name>
    <name type="synonym">Crassostrea gigas</name>
    <dbReference type="NCBI Taxonomy" id="29159"/>
    <lineage>
        <taxon>Eukaryota</taxon>
        <taxon>Metazoa</taxon>
        <taxon>Spiralia</taxon>
        <taxon>Lophotrochozoa</taxon>
        <taxon>Mollusca</taxon>
        <taxon>Bivalvia</taxon>
        <taxon>Autobranchia</taxon>
        <taxon>Pteriomorphia</taxon>
        <taxon>Ostreida</taxon>
        <taxon>Ostreoidea</taxon>
        <taxon>Ostreidae</taxon>
        <taxon>Magallana</taxon>
    </lineage>
</organism>
<dbReference type="OrthoDB" id="9974792at2759"/>
<dbReference type="OMA" id="SWSEREP"/>
<name>A0A8W8KMU2_MAGGI</name>
<sequence>MNVDTECDFGTLPVVAWVRVLEHLPLKDRYHASLVCSNVFEAFSHPSLWHSVTLTVEGGSGKFRSLHVVNIPQRNFHLVQKFGRMFHHITFSVLAPLDESFGEWNTVLADNIKRFNASSLTFDVGGLKNIAKGGVMRTLTENIKPMVDLVRNSLYLKSLVIKSWPTFASSLNKADENVFQAAMDNDKIKNLTKLSIFDCDSVAWSERRPLLLPVDLTHKMVEHFKSLTHLALRSPMLSEDLIRCLSCGDRQRLQQLKISINYLPQNESFEIPQITDSVWRDFTNHNTKVRVHVLVLSRVPHHSMEMFLRPSCPLYNIRFGEFVRCDKEFVAYLANTFTSSLETFEYYEEDGDFEQELISLVECSSQLCRLVYCGKISIKHVIHLAELRGAEWQVLHLARKNIYTVPTNANEPEIDGDTVIAKNSSGEYVLVNMLKFHEQTSITSNGEEEQIMIDRVSQKLGRKWFPDSDM</sequence>